<evidence type="ECO:0000313" key="2">
    <source>
        <dbReference type="EMBL" id="CAK7948153.1"/>
    </source>
</evidence>
<sequence>MQILTTSISTITHVVSLLPLPYKCKSTPSRLLSYPRKPAIVAPRVQRDAPRAGQCWRGHKHTTRFARERSTTGKGRALVFPAAASQAAMPEVLTGASAAAHASPELKKTTTAVSSTSDNSTSTSSSSGDDKRAMTTDDRKVVDTSRSSLRVDGLDVDRSSRPHFKEGIRLAEMGKWTSLLERVTSEPQLARHKDHHGMLPLHWACTEDDTPTKAVQTLLTAYPEAVMTKNNAQYLPIHIAVKARAPLETLRSLVDARPSSLMMETPAGKTVIQLAKEMQLPPKSLAMLQRAEQDYLDLSEDDDEAFDYENAKRDIEMQSQMLRESILHPPSMNSPNASLLQSNPIGAAYDVGATQNPFGNSQNMVTTLSFVDGALVQSQRNASGPSTISRKTKTTSEPSGTEHATSTPLNTQPRQPQKAIRTGSCAVG</sequence>
<accession>A0AAV1VPH1</accession>
<dbReference type="AlphaFoldDB" id="A0AAV1VPH1"/>
<dbReference type="EMBL" id="CAKLBY020000393">
    <property type="protein sequence ID" value="CAK7948153.1"/>
    <property type="molecule type" value="Genomic_DNA"/>
</dbReference>
<dbReference type="Gene3D" id="1.25.40.20">
    <property type="entry name" value="Ankyrin repeat-containing domain"/>
    <property type="match status" value="1"/>
</dbReference>
<dbReference type="SUPFAM" id="SSF48403">
    <property type="entry name" value="Ankyrin repeat"/>
    <property type="match status" value="1"/>
</dbReference>
<feature type="compositionally biased region" description="Low complexity" evidence="1">
    <location>
        <begin position="109"/>
        <end position="127"/>
    </location>
</feature>
<organism evidence="2 3">
    <name type="scientific">Peronospora matthiolae</name>
    <dbReference type="NCBI Taxonomy" id="2874970"/>
    <lineage>
        <taxon>Eukaryota</taxon>
        <taxon>Sar</taxon>
        <taxon>Stramenopiles</taxon>
        <taxon>Oomycota</taxon>
        <taxon>Peronosporomycetes</taxon>
        <taxon>Peronosporales</taxon>
        <taxon>Peronosporaceae</taxon>
        <taxon>Peronospora</taxon>
    </lineage>
</organism>
<dbReference type="Proteomes" id="UP001162060">
    <property type="component" value="Unassembled WGS sequence"/>
</dbReference>
<comment type="caution">
    <text evidence="2">The sequence shown here is derived from an EMBL/GenBank/DDBJ whole genome shotgun (WGS) entry which is preliminary data.</text>
</comment>
<feature type="region of interest" description="Disordered" evidence="1">
    <location>
        <begin position="98"/>
        <end position="144"/>
    </location>
</feature>
<proteinExistence type="predicted"/>
<feature type="region of interest" description="Disordered" evidence="1">
    <location>
        <begin position="379"/>
        <end position="428"/>
    </location>
</feature>
<feature type="compositionally biased region" description="Basic and acidic residues" evidence="1">
    <location>
        <begin position="128"/>
        <end position="143"/>
    </location>
</feature>
<protein>
    <submittedName>
        <fullName evidence="2">Uncharacterized protein</fullName>
    </submittedName>
</protein>
<evidence type="ECO:0000256" key="1">
    <source>
        <dbReference type="SAM" id="MobiDB-lite"/>
    </source>
</evidence>
<reference evidence="2" key="1">
    <citation type="submission" date="2024-01" db="EMBL/GenBank/DDBJ databases">
        <authorList>
            <person name="Webb A."/>
        </authorList>
    </citation>
    <scope>NUCLEOTIDE SEQUENCE</scope>
    <source>
        <strain evidence="2">Pm1</strain>
    </source>
</reference>
<gene>
    <name evidence="2" type="ORF">PM001_LOCUS33303</name>
</gene>
<feature type="compositionally biased region" description="Polar residues" evidence="1">
    <location>
        <begin position="379"/>
        <end position="415"/>
    </location>
</feature>
<dbReference type="FunFam" id="1.25.40.20:FF:000745">
    <property type="entry name" value="Uncharacterized protein"/>
    <property type="match status" value="1"/>
</dbReference>
<dbReference type="InterPro" id="IPR036770">
    <property type="entry name" value="Ankyrin_rpt-contain_sf"/>
</dbReference>
<name>A0AAV1VPH1_9STRA</name>
<evidence type="ECO:0000313" key="3">
    <source>
        <dbReference type="Proteomes" id="UP001162060"/>
    </source>
</evidence>